<name>A0ABN8IKU4_9NEOP</name>
<gene>
    <name evidence="2" type="ORF">IPOD504_LOCUS11123</name>
</gene>
<proteinExistence type="predicted"/>
<feature type="region of interest" description="Disordered" evidence="1">
    <location>
        <begin position="36"/>
        <end position="70"/>
    </location>
</feature>
<sequence length="91" mass="10007">MHEYITIYNLWPVARSPDEARNVTPELASRRGRCATGKRGCGGGRVKVRSSHPARAPNVNAKRTRPARRLQGAAGAFENRICLPRKAIALT</sequence>
<accession>A0ABN8IKU4</accession>
<evidence type="ECO:0000313" key="2">
    <source>
        <dbReference type="EMBL" id="CAH2060630.1"/>
    </source>
</evidence>
<evidence type="ECO:0000256" key="1">
    <source>
        <dbReference type="SAM" id="MobiDB-lite"/>
    </source>
</evidence>
<organism evidence="2 3">
    <name type="scientific">Iphiclides podalirius</name>
    <name type="common">scarce swallowtail</name>
    <dbReference type="NCBI Taxonomy" id="110791"/>
    <lineage>
        <taxon>Eukaryota</taxon>
        <taxon>Metazoa</taxon>
        <taxon>Ecdysozoa</taxon>
        <taxon>Arthropoda</taxon>
        <taxon>Hexapoda</taxon>
        <taxon>Insecta</taxon>
        <taxon>Pterygota</taxon>
        <taxon>Neoptera</taxon>
        <taxon>Endopterygota</taxon>
        <taxon>Lepidoptera</taxon>
        <taxon>Glossata</taxon>
        <taxon>Ditrysia</taxon>
        <taxon>Papilionoidea</taxon>
        <taxon>Papilionidae</taxon>
        <taxon>Papilioninae</taxon>
        <taxon>Iphiclides</taxon>
    </lineage>
</organism>
<protein>
    <submittedName>
        <fullName evidence="2">Uncharacterized protein</fullName>
    </submittedName>
</protein>
<reference evidence="2" key="1">
    <citation type="submission" date="2022-03" db="EMBL/GenBank/DDBJ databases">
        <authorList>
            <person name="Martin H S."/>
        </authorList>
    </citation>
    <scope>NUCLEOTIDE SEQUENCE</scope>
</reference>
<feature type="non-terminal residue" evidence="2">
    <location>
        <position position="91"/>
    </location>
</feature>
<keyword evidence="3" id="KW-1185">Reference proteome</keyword>
<dbReference type="Proteomes" id="UP000837857">
    <property type="component" value="Chromosome 27"/>
</dbReference>
<evidence type="ECO:0000313" key="3">
    <source>
        <dbReference type="Proteomes" id="UP000837857"/>
    </source>
</evidence>
<dbReference type="EMBL" id="OW152839">
    <property type="protein sequence ID" value="CAH2060630.1"/>
    <property type="molecule type" value="Genomic_DNA"/>
</dbReference>